<sequence length="227" mass="25124">MEKIDFRGLAVKAAQIADDKKAVNTVILDVRSLTAISDYFVVTTAESSPQINAIAAEIEKTFKEEGVAVVRREGISSQSWRVIDYGGLVVHIMSPGVRETYELEKLWKNASVVGLPEKLIVKIKDSKQFQKVAAKAAKTVNAEKKKVERKIRQAKKAVKKAENKIKYGKKAKTIKKTVKKADSKVKTAKKTVKKSLKAAGSKIKKVKKTIKAVGKGVQAFRKTMKKK</sequence>
<dbReference type="AlphaFoldDB" id="A0A0G3WJ74"/>
<evidence type="ECO:0000313" key="4">
    <source>
        <dbReference type="EMBL" id="AKL98378.1"/>
    </source>
</evidence>
<dbReference type="RefSeq" id="WP_052570928.1">
    <property type="nucleotide sequence ID" value="NZ_CP009498.1"/>
</dbReference>
<dbReference type="NCBIfam" id="TIGR00090">
    <property type="entry name" value="rsfS_iojap_ybeB"/>
    <property type="match status" value="1"/>
</dbReference>
<dbReference type="InterPro" id="IPR043519">
    <property type="entry name" value="NT_sf"/>
</dbReference>
<comment type="subcellular location">
    <subcellularLocation>
        <location evidence="2">Cytoplasm</location>
    </subcellularLocation>
</comment>
<dbReference type="SUPFAM" id="SSF81301">
    <property type="entry name" value="Nucleotidyltransferase"/>
    <property type="match status" value="1"/>
</dbReference>
<dbReference type="GO" id="GO:0017148">
    <property type="term" value="P:negative regulation of translation"/>
    <property type="evidence" value="ECO:0007669"/>
    <property type="project" value="UniProtKB-UniRule"/>
</dbReference>
<dbReference type="Gene3D" id="3.30.460.10">
    <property type="entry name" value="Beta Polymerase, domain 2"/>
    <property type="match status" value="1"/>
</dbReference>
<evidence type="ECO:0000256" key="2">
    <source>
        <dbReference type="HAMAP-Rule" id="MF_01477"/>
    </source>
</evidence>
<dbReference type="PANTHER" id="PTHR21043:SF0">
    <property type="entry name" value="MITOCHONDRIAL ASSEMBLY OF RIBOSOMAL LARGE SUBUNIT PROTEIN 1"/>
    <property type="match status" value="1"/>
</dbReference>
<organism evidence="4 5">
    <name type="scientific">Endomicrobium proavitum</name>
    <dbReference type="NCBI Taxonomy" id="1408281"/>
    <lineage>
        <taxon>Bacteria</taxon>
        <taxon>Pseudomonadati</taxon>
        <taxon>Elusimicrobiota</taxon>
        <taxon>Endomicrobiia</taxon>
        <taxon>Endomicrobiales</taxon>
        <taxon>Endomicrobiaceae</taxon>
        <taxon>Endomicrobium</taxon>
    </lineage>
</organism>
<keyword evidence="2" id="KW-0810">Translation regulation</keyword>
<feature type="coiled-coil region" evidence="3">
    <location>
        <begin position="137"/>
        <end position="171"/>
    </location>
</feature>
<gene>
    <name evidence="2" type="primary">rsfS</name>
    <name evidence="4" type="ORF">Epro_0999</name>
</gene>
<name>A0A0G3WJ74_9BACT</name>
<protein>
    <recommendedName>
        <fullName evidence="2">Ribosomal silencing factor RsfS</fullName>
    </recommendedName>
</protein>
<keyword evidence="3" id="KW-0175">Coiled coil</keyword>
<comment type="subunit">
    <text evidence="2">Interacts with ribosomal protein uL14 (rplN).</text>
</comment>
<evidence type="ECO:0000256" key="1">
    <source>
        <dbReference type="ARBA" id="ARBA00010574"/>
    </source>
</evidence>
<dbReference type="GO" id="GO:0090071">
    <property type="term" value="P:negative regulation of ribosome biogenesis"/>
    <property type="evidence" value="ECO:0007669"/>
    <property type="project" value="UniProtKB-UniRule"/>
</dbReference>
<dbReference type="EMBL" id="CP009498">
    <property type="protein sequence ID" value="AKL98378.1"/>
    <property type="molecule type" value="Genomic_DNA"/>
</dbReference>
<dbReference type="STRING" id="1408281.Epro_0999"/>
<dbReference type="KEGG" id="epo:Epro_0999"/>
<comment type="similarity">
    <text evidence="1 2">Belongs to the Iojap/RsfS family.</text>
</comment>
<dbReference type="Proteomes" id="UP000035337">
    <property type="component" value="Chromosome"/>
</dbReference>
<dbReference type="GO" id="GO:0042256">
    <property type="term" value="P:cytosolic ribosome assembly"/>
    <property type="evidence" value="ECO:0007669"/>
    <property type="project" value="UniProtKB-UniRule"/>
</dbReference>
<accession>A0A0G3WJ74</accession>
<evidence type="ECO:0000313" key="5">
    <source>
        <dbReference type="Proteomes" id="UP000035337"/>
    </source>
</evidence>
<dbReference type="HAMAP" id="MF_01477">
    <property type="entry name" value="Iojap_RsfS"/>
    <property type="match status" value="1"/>
</dbReference>
<dbReference type="OrthoDB" id="9793681at2"/>
<reference evidence="4 5" key="1">
    <citation type="submission" date="2014-09" db="EMBL/GenBank/DDBJ databases">
        <title>Complete genome sequence of Endomicrobium proavitum.</title>
        <authorList>
            <person name="Zheng H."/>
        </authorList>
    </citation>
    <scope>NUCLEOTIDE SEQUENCE [LARGE SCALE GENOMIC DNA]</scope>
    <source>
        <strain evidence="4 5">Rsa215</strain>
    </source>
</reference>
<dbReference type="Pfam" id="PF02410">
    <property type="entry name" value="RsfS"/>
    <property type="match status" value="1"/>
</dbReference>
<dbReference type="GO" id="GO:0043023">
    <property type="term" value="F:ribosomal large subunit binding"/>
    <property type="evidence" value="ECO:0007669"/>
    <property type="project" value="TreeGrafter"/>
</dbReference>
<comment type="function">
    <text evidence="2">Functions as a ribosomal silencing factor. Interacts with ribosomal protein uL14 (rplN), blocking formation of intersubunit bridge B8. Prevents association of the 30S and 50S ribosomal subunits and the formation of functional ribosomes, thus repressing translation.</text>
</comment>
<evidence type="ECO:0000256" key="3">
    <source>
        <dbReference type="SAM" id="Coils"/>
    </source>
</evidence>
<dbReference type="InterPro" id="IPR004394">
    <property type="entry name" value="Iojap/RsfS/C7orf30"/>
</dbReference>
<keyword evidence="2" id="KW-0963">Cytoplasm</keyword>
<proteinExistence type="inferred from homology"/>
<keyword evidence="5" id="KW-1185">Reference proteome</keyword>
<dbReference type="GO" id="GO:0005737">
    <property type="term" value="C:cytoplasm"/>
    <property type="evidence" value="ECO:0007669"/>
    <property type="project" value="UniProtKB-SubCell"/>
</dbReference>
<dbReference type="PANTHER" id="PTHR21043">
    <property type="entry name" value="IOJAP SUPERFAMILY ORTHOLOG"/>
    <property type="match status" value="1"/>
</dbReference>
<keyword evidence="2" id="KW-0678">Repressor</keyword>